<accession>A0A162M4G2</accession>
<evidence type="ECO:0000256" key="9">
    <source>
        <dbReference type="ARBA" id="ARBA00022884"/>
    </source>
</evidence>
<dbReference type="GO" id="GO:0016740">
    <property type="term" value="F:transferase activity"/>
    <property type="evidence" value="ECO:0007669"/>
    <property type="project" value="UniProtKB-ARBA"/>
</dbReference>
<evidence type="ECO:0000256" key="2">
    <source>
        <dbReference type="ARBA" id="ARBA00008226"/>
    </source>
</evidence>
<dbReference type="EMBL" id="LOHZ01000045">
    <property type="protein sequence ID" value="KYO63955.1"/>
    <property type="molecule type" value="Genomic_DNA"/>
</dbReference>
<protein>
    <recommendedName>
        <fullName evidence="14">Alanine--tRNA ligase</fullName>
        <ecNumber evidence="14">6.1.1.7</ecNumber>
    </recommendedName>
    <alternativeName>
        <fullName evidence="14">Alanyl-tRNA synthetase</fullName>
        <shortName evidence="14">AlaRS</shortName>
    </alternativeName>
</protein>
<name>A0A162M4G2_9FIRM</name>
<evidence type="ECO:0000256" key="15">
    <source>
        <dbReference type="SAM" id="Coils"/>
    </source>
</evidence>
<dbReference type="SUPFAM" id="SSF50447">
    <property type="entry name" value="Translation proteins"/>
    <property type="match status" value="1"/>
</dbReference>
<dbReference type="AlphaFoldDB" id="A0A162M4G2"/>
<dbReference type="InterPro" id="IPR023033">
    <property type="entry name" value="Ala_tRNA_ligase_euk/bac"/>
</dbReference>
<dbReference type="PATRIC" id="fig|520767.4.peg.2327"/>
<evidence type="ECO:0000259" key="16">
    <source>
        <dbReference type="PROSITE" id="PS50006"/>
    </source>
</evidence>
<dbReference type="GO" id="GO:0005829">
    <property type="term" value="C:cytosol"/>
    <property type="evidence" value="ECO:0007669"/>
    <property type="project" value="TreeGrafter"/>
</dbReference>
<dbReference type="GO" id="GO:0008270">
    <property type="term" value="F:zinc ion binding"/>
    <property type="evidence" value="ECO:0007669"/>
    <property type="project" value="UniProtKB-UniRule"/>
</dbReference>
<dbReference type="FunFam" id="2.40.30.130:FF:000001">
    <property type="entry name" value="Alanine--tRNA ligase"/>
    <property type="match status" value="1"/>
</dbReference>
<evidence type="ECO:0000256" key="14">
    <source>
        <dbReference type="HAMAP-Rule" id="MF_00036"/>
    </source>
</evidence>
<dbReference type="InterPro" id="IPR002318">
    <property type="entry name" value="Ala-tRNA-lgiase_IIc"/>
</dbReference>
<organism evidence="18 19">
    <name type="scientific">Thermovenabulum gondwanense</name>
    <dbReference type="NCBI Taxonomy" id="520767"/>
    <lineage>
        <taxon>Bacteria</taxon>
        <taxon>Bacillati</taxon>
        <taxon>Bacillota</taxon>
        <taxon>Clostridia</taxon>
        <taxon>Thermosediminibacterales</taxon>
        <taxon>Thermosediminibacteraceae</taxon>
        <taxon>Thermovenabulum</taxon>
    </lineage>
</organism>
<keyword evidence="8 14" id="KW-0067">ATP-binding</keyword>
<feature type="domain" description="FHA" evidence="16">
    <location>
        <begin position="534"/>
        <end position="596"/>
    </location>
</feature>
<dbReference type="Proteomes" id="UP000075737">
    <property type="component" value="Unassembled WGS sequence"/>
</dbReference>
<dbReference type="FunFam" id="3.30.54.20:FF:000001">
    <property type="entry name" value="Alanine--tRNA ligase"/>
    <property type="match status" value="1"/>
</dbReference>
<dbReference type="Gene3D" id="3.30.54.20">
    <property type="match status" value="1"/>
</dbReference>
<dbReference type="SMART" id="SM00863">
    <property type="entry name" value="tRNA_SAD"/>
    <property type="match status" value="1"/>
</dbReference>
<dbReference type="PROSITE" id="PS50860">
    <property type="entry name" value="AA_TRNA_LIGASE_II_ALA"/>
    <property type="match status" value="1"/>
</dbReference>
<dbReference type="Gene3D" id="2.40.30.130">
    <property type="match status" value="1"/>
</dbReference>
<feature type="binding site" evidence="14">
    <location>
        <position position="672"/>
    </location>
    <ligand>
        <name>Zn(2+)</name>
        <dbReference type="ChEBI" id="CHEBI:29105"/>
    </ligand>
</feature>
<evidence type="ECO:0000256" key="5">
    <source>
        <dbReference type="ARBA" id="ARBA00022723"/>
    </source>
</evidence>
<dbReference type="GO" id="GO:0140096">
    <property type="term" value="F:catalytic activity, acting on a protein"/>
    <property type="evidence" value="ECO:0007669"/>
    <property type="project" value="UniProtKB-ARBA"/>
</dbReference>
<dbReference type="FunFam" id="3.30.930.10:FF:000004">
    <property type="entry name" value="Alanine--tRNA ligase"/>
    <property type="match status" value="1"/>
</dbReference>
<feature type="binding site" evidence="14">
    <location>
        <position position="570"/>
    </location>
    <ligand>
        <name>Zn(2+)</name>
        <dbReference type="ChEBI" id="CHEBI:29105"/>
    </ligand>
</feature>
<dbReference type="PANTHER" id="PTHR11777">
    <property type="entry name" value="ALANYL-TRNA SYNTHETASE"/>
    <property type="match status" value="1"/>
</dbReference>
<comment type="similarity">
    <text evidence="2 14">Belongs to the class-II aminoacyl-tRNA synthetase family.</text>
</comment>
<dbReference type="NCBIfam" id="TIGR00344">
    <property type="entry name" value="alaS"/>
    <property type="match status" value="1"/>
</dbReference>
<feature type="domain" description="Alanyl-transfer RNA synthetases family profile" evidence="17">
    <location>
        <begin position="2"/>
        <end position="711"/>
    </location>
</feature>
<feature type="coiled-coil region" evidence="15">
    <location>
        <begin position="734"/>
        <end position="761"/>
    </location>
</feature>
<dbReference type="Gene3D" id="3.30.980.10">
    <property type="entry name" value="Threonyl-trna Synthetase, Chain A, domain 2"/>
    <property type="match status" value="1"/>
</dbReference>
<dbReference type="InterPro" id="IPR012947">
    <property type="entry name" value="tRNA_SAD"/>
</dbReference>
<keyword evidence="19" id="KW-1185">Reference proteome</keyword>
<dbReference type="CDD" id="cd00673">
    <property type="entry name" value="AlaRS_core"/>
    <property type="match status" value="1"/>
</dbReference>
<evidence type="ECO:0000256" key="10">
    <source>
        <dbReference type="ARBA" id="ARBA00022917"/>
    </source>
</evidence>
<dbReference type="InterPro" id="IPR018165">
    <property type="entry name" value="Ala-tRNA-synth_IIc_core"/>
</dbReference>
<feature type="binding site" evidence="14">
    <location>
        <position position="668"/>
    </location>
    <ligand>
        <name>Zn(2+)</name>
        <dbReference type="ChEBI" id="CHEBI:29105"/>
    </ligand>
</feature>
<evidence type="ECO:0000256" key="12">
    <source>
        <dbReference type="ARBA" id="ARBA00024779"/>
    </source>
</evidence>
<dbReference type="FunFam" id="3.10.310.40:FF:000001">
    <property type="entry name" value="Alanine--tRNA ligase"/>
    <property type="match status" value="1"/>
</dbReference>
<reference evidence="18 19" key="1">
    <citation type="submission" date="2015-12" db="EMBL/GenBank/DDBJ databases">
        <title>Draft genome of Thermovenabulum gondwanense isolated from a red thermophilic microbial mat colonisisng an outflow channel of a bore well.</title>
        <authorList>
            <person name="Patel B.K."/>
        </authorList>
    </citation>
    <scope>NUCLEOTIDE SEQUENCE [LARGE SCALE GENOMIC DNA]</scope>
    <source>
        <strain evidence="18 19">R270</strain>
    </source>
</reference>
<dbReference type="GO" id="GO:0005524">
    <property type="term" value="F:ATP binding"/>
    <property type="evidence" value="ECO:0007669"/>
    <property type="project" value="UniProtKB-UniRule"/>
</dbReference>
<sequence>MMSSNEIREKFLSFFESKGHQRVPSSSLVPHNDPTLLFTNAGMNQFKDVFLGIKKLPYKRATTAQKCVRAGGKHNDLDSVGRTARHHTFFEMLGNFSFGDYFKKEAIAYAWEFLTEVLMLPKEKLWVSIYEKDDEAFYLWQEVAKIPPEKIVRMSEKDNFWAMGDTGPCGPCSEIYIDRGEEHRCDSPECKLGVCDCDRWRELWNLVFMQYNRDEEGNLTPLPKPSIDTGMGLERIATVMQNVYSNYDTDLLRPIIAFVENMTGKKYFGDDRGFPFRVIADHIRAVTFLIADGVLPGNEGRSYVLRRILRRAARFGRELELNEPFLYKIVPKVVELMGDVYPEIKKSQGYVQRVIENEEIRFGQTLSEGLRILKDGIAELEKDGKKTLPGEMAFMLYDTFGFPLDLTEDVAREKGFGIDKKTFEELMEKQREKAKAARKEEYPVDELYEVLAPLDPTIFVGYDSLRAKAQVRMITVGKEPVTELESGKEAIIVLDRTPFYGESGGQVGDTGYIYNENFRFKVMDTRKTPDGKIYHIGKVEEGTVSINDNVNAEVDEIRRKNIMRNHSATHLLHKALKIVLGDHVNQSGSLVDPERLRFDFNHYQALTEEEIERIENIVNEAILDNLTVNIKNTSLKEAQEEGAVALFGEKYGEKVRVVVMGDFSKELCGGTHVKSTAEIGLFKIVSEGSIAAGIRRIEAVTGKNLINLIREDQRVLERTSNYLKVGVYEIPEKIQDLFNQLKEKEKIIEELKDKVLNYKVKEILEKIEEIKDVKVLISELEDMNLEDLRKISDFIKNRFKPSLIILASRHEGKAVFICTATKDLVDRGINAGTVIKEVALIAGGSGGGRPDFAQAGGKYPEKISEALNFARKFVEDRLLS</sequence>
<dbReference type="PROSITE" id="PS50006">
    <property type="entry name" value="FHA_DOMAIN"/>
    <property type="match status" value="1"/>
</dbReference>
<evidence type="ECO:0000313" key="18">
    <source>
        <dbReference type="EMBL" id="KYO63955.1"/>
    </source>
</evidence>
<keyword evidence="14" id="KW-0963">Cytoplasm</keyword>
<dbReference type="GO" id="GO:0006419">
    <property type="term" value="P:alanyl-tRNA aminoacylation"/>
    <property type="evidence" value="ECO:0007669"/>
    <property type="project" value="UniProtKB-UniRule"/>
</dbReference>
<dbReference type="EC" id="6.1.1.7" evidence="14"/>
<dbReference type="FunFam" id="3.30.980.10:FF:000004">
    <property type="entry name" value="Alanine--tRNA ligase, cytoplasmic"/>
    <property type="match status" value="1"/>
</dbReference>
<dbReference type="Pfam" id="PF02272">
    <property type="entry name" value="DHHA1"/>
    <property type="match status" value="1"/>
</dbReference>
<keyword evidence="4 14" id="KW-0436">Ligase</keyword>
<dbReference type="PRINTS" id="PR00980">
    <property type="entry name" value="TRNASYNTHALA"/>
</dbReference>
<proteinExistence type="inferred from homology"/>
<dbReference type="STRING" id="520767.ATZ99_21980"/>
<dbReference type="InterPro" id="IPR009000">
    <property type="entry name" value="Transl_B-barrel_sf"/>
</dbReference>
<keyword evidence="11 14" id="KW-0030">Aminoacyl-tRNA synthetase</keyword>
<comment type="caution">
    <text evidence="18">The sequence shown here is derived from an EMBL/GenBank/DDBJ whole genome shotgun (WGS) entry which is preliminary data.</text>
</comment>
<dbReference type="InterPro" id="IPR003156">
    <property type="entry name" value="DHHA1_dom"/>
</dbReference>
<evidence type="ECO:0000256" key="6">
    <source>
        <dbReference type="ARBA" id="ARBA00022741"/>
    </source>
</evidence>
<comment type="catalytic activity">
    <reaction evidence="13 14">
        <text>tRNA(Ala) + L-alanine + ATP = L-alanyl-tRNA(Ala) + AMP + diphosphate</text>
        <dbReference type="Rhea" id="RHEA:12540"/>
        <dbReference type="Rhea" id="RHEA-COMP:9657"/>
        <dbReference type="Rhea" id="RHEA-COMP:9923"/>
        <dbReference type="ChEBI" id="CHEBI:30616"/>
        <dbReference type="ChEBI" id="CHEBI:33019"/>
        <dbReference type="ChEBI" id="CHEBI:57972"/>
        <dbReference type="ChEBI" id="CHEBI:78442"/>
        <dbReference type="ChEBI" id="CHEBI:78497"/>
        <dbReference type="ChEBI" id="CHEBI:456215"/>
        <dbReference type="EC" id="6.1.1.7"/>
    </reaction>
</comment>
<dbReference type="GO" id="GO:0004813">
    <property type="term" value="F:alanine-tRNA ligase activity"/>
    <property type="evidence" value="ECO:0007669"/>
    <property type="project" value="UniProtKB-UniRule"/>
</dbReference>
<dbReference type="HAMAP" id="MF_00036_B">
    <property type="entry name" value="Ala_tRNA_synth_B"/>
    <property type="match status" value="1"/>
</dbReference>
<dbReference type="GO" id="GO:0002161">
    <property type="term" value="F:aminoacyl-tRNA deacylase activity"/>
    <property type="evidence" value="ECO:0007669"/>
    <property type="project" value="TreeGrafter"/>
</dbReference>
<keyword evidence="10 14" id="KW-0648">Protein biosynthesis</keyword>
<dbReference type="Gene3D" id="6.10.250.550">
    <property type="match status" value="1"/>
</dbReference>
<evidence type="ECO:0000256" key="4">
    <source>
        <dbReference type="ARBA" id="ARBA00022598"/>
    </source>
</evidence>
<keyword evidence="3 14" id="KW-0820">tRNA-binding</keyword>
<keyword evidence="9 14" id="KW-0694">RNA-binding</keyword>
<comment type="domain">
    <text evidence="14">Consists of three domains; the N-terminal catalytic domain, the editing domain and the C-terminal C-Ala domain. The editing domain removes incorrectly charged amino acids, while the C-Ala domain, along with tRNA(Ala), serves as a bridge to cooperatively bring together the editing and aminoacylation centers thus stimulating deacylation of misacylated tRNAs.</text>
</comment>
<gene>
    <name evidence="14 18" type="primary">alaS</name>
    <name evidence="18" type="ORF">ATZ99_21980</name>
</gene>
<comment type="function">
    <text evidence="12 14">Catalyzes the attachment of alanine to tRNA(Ala) in a two-step reaction: alanine is first activated by ATP to form Ala-AMP and then transferred to the acceptor end of tRNA(Ala). Also edits incorrectly charged Ser-tRNA(Ala) and Gly-tRNA(Ala) via its editing domain.</text>
</comment>
<dbReference type="GO" id="GO:0000049">
    <property type="term" value="F:tRNA binding"/>
    <property type="evidence" value="ECO:0007669"/>
    <property type="project" value="UniProtKB-KW"/>
</dbReference>
<evidence type="ECO:0000256" key="3">
    <source>
        <dbReference type="ARBA" id="ARBA00022555"/>
    </source>
</evidence>
<evidence type="ECO:0000256" key="13">
    <source>
        <dbReference type="ARBA" id="ARBA00048300"/>
    </source>
</evidence>
<keyword evidence="15" id="KW-0175">Coiled coil</keyword>
<dbReference type="InterPro" id="IPR050058">
    <property type="entry name" value="Ala-tRNA_ligase"/>
</dbReference>
<dbReference type="InterPro" id="IPR045864">
    <property type="entry name" value="aa-tRNA-synth_II/BPL/LPL"/>
</dbReference>
<evidence type="ECO:0000256" key="1">
    <source>
        <dbReference type="ARBA" id="ARBA00004496"/>
    </source>
</evidence>
<dbReference type="InterPro" id="IPR000253">
    <property type="entry name" value="FHA_dom"/>
</dbReference>
<dbReference type="InterPro" id="IPR018162">
    <property type="entry name" value="Ala-tRNA-ligase_IIc_anticod-bd"/>
</dbReference>
<dbReference type="InterPro" id="IPR018163">
    <property type="entry name" value="Thr/Ala-tRNA-synth_IIc_edit"/>
</dbReference>
<keyword evidence="7 14" id="KW-0862">Zinc</keyword>
<dbReference type="SUPFAM" id="SSF101353">
    <property type="entry name" value="Putative anticodon-binding domain of alanyl-tRNA synthetase (AlaRS)"/>
    <property type="match status" value="1"/>
</dbReference>
<dbReference type="SUPFAM" id="SSF55681">
    <property type="entry name" value="Class II aaRS and biotin synthetases"/>
    <property type="match status" value="1"/>
</dbReference>
<comment type="cofactor">
    <cofactor evidence="14">
        <name>Zn(2+)</name>
        <dbReference type="ChEBI" id="CHEBI:29105"/>
    </cofactor>
    <text evidence="14">Binds 1 zinc ion per subunit.</text>
</comment>
<dbReference type="InterPro" id="IPR018164">
    <property type="entry name" value="Ala-tRNA-synth_IIc_N"/>
</dbReference>
<dbReference type="OrthoDB" id="9803884at2"/>
<evidence type="ECO:0000256" key="7">
    <source>
        <dbReference type="ARBA" id="ARBA00022833"/>
    </source>
</evidence>
<keyword evidence="5 14" id="KW-0479">Metal-binding</keyword>
<evidence type="ECO:0000256" key="11">
    <source>
        <dbReference type="ARBA" id="ARBA00023146"/>
    </source>
</evidence>
<dbReference type="Pfam" id="PF07973">
    <property type="entry name" value="tRNA_SAD"/>
    <property type="match status" value="1"/>
</dbReference>
<feature type="binding site" evidence="14">
    <location>
        <position position="566"/>
    </location>
    <ligand>
        <name>Zn(2+)</name>
        <dbReference type="ChEBI" id="CHEBI:29105"/>
    </ligand>
</feature>
<comment type="subcellular location">
    <subcellularLocation>
        <location evidence="1 14">Cytoplasm</location>
    </subcellularLocation>
</comment>
<evidence type="ECO:0000259" key="17">
    <source>
        <dbReference type="PROSITE" id="PS50860"/>
    </source>
</evidence>
<dbReference type="SUPFAM" id="SSF55186">
    <property type="entry name" value="ThrRS/AlaRS common domain"/>
    <property type="match status" value="1"/>
</dbReference>
<dbReference type="Gene3D" id="3.30.930.10">
    <property type="entry name" value="Bira Bifunctional Protein, Domain 2"/>
    <property type="match status" value="1"/>
</dbReference>
<dbReference type="Pfam" id="PF01411">
    <property type="entry name" value="tRNA-synt_2c"/>
    <property type="match status" value="1"/>
</dbReference>
<keyword evidence="6 14" id="KW-0547">Nucleotide-binding</keyword>
<evidence type="ECO:0000313" key="19">
    <source>
        <dbReference type="Proteomes" id="UP000075737"/>
    </source>
</evidence>
<dbReference type="Gene3D" id="3.10.310.40">
    <property type="match status" value="1"/>
</dbReference>
<dbReference type="PANTHER" id="PTHR11777:SF9">
    <property type="entry name" value="ALANINE--TRNA LIGASE, CYTOPLASMIC"/>
    <property type="match status" value="1"/>
</dbReference>
<evidence type="ECO:0000256" key="8">
    <source>
        <dbReference type="ARBA" id="ARBA00022840"/>
    </source>
</evidence>
<dbReference type="RefSeq" id="WP_068749291.1">
    <property type="nucleotide sequence ID" value="NZ_LOHZ01000045.1"/>
</dbReference>